<keyword evidence="2" id="KW-0808">Transferase</keyword>
<organism evidence="5 6">
    <name type="scientific">Piloderma croceum (strain F 1598)</name>
    <dbReference type="NCBI Taxonomy" id="765440"/>
    <lineage>
        <taxon>Eukaryota</taxon>
        <taxon>Fungi</taxon>
        <taxon>Dikarya</taxon>
        <taxon>Basidiomycota</taxon>
        <taxon>Agaricomycotina</taxon>
        <taxon>Agaricomycetes</taxon>
        <taxon>Agaricomycetidae</taxon>
        <taxon>Atheliales</taxon>
        <taxon>Atheliaceae</taxon>
        <taxon>Piloderma</taxon>
    </lineage>
</organism>
<dbReference type="InterPro" id="IPR001077">
    <property type="entry name" value="COMT_C"/>
</dbReference>
<dbReference type="SUPFAM" id="SSF53335">
    <property type="entry name" value="S-adenosyl-L-methionine-dependent methyltransferases"/>
    <property type="match status" value="1"/>
</dbReference>
<dbReference type="GO" id="GO:0032259">
    <property type="term" value="P:methylation"/>
    <property type="evidence" value="ECO:0007669"/>
    <property type="project" value="UniProtKB-KW"/>
</dbReference>
<gene>
    <name evidence="5" type="ORF">PILCRDRAFT_5125</name>
</gene>
<dbReference type="PANTHER" id="PTHR43712">
    <property type="entry name" value="PUTATIVE (AFU_ORTHOLOGUE AFUA_4G14580)-RELATED"/>
    <property type="match status" value="1"/>
</dbReference>
<evidence type="ECO:0000313" key="6">
    <source>
        <dbReference type="Proteomes" id="UP000054166"/>
    </source>
</evidence>
<name>A0A0C3G2H4_PILCF</name>
<evidence type="ECO:0000313" key="5">
    <source>
        <dbReference type="EMBL" id="KIM86059.1"/>
    </source>
</evidence>
<keyword evidence="1" id="KW-0489">Methyltransferase</keyword>
<dbReference type="InterPro" id="IPR036388">
    <property type="entry name" value="WH-like_DNA-bd_sf"/>
</dbReference>
<dbReference type="AlphaFoldDB" id="A0A0C3G2H4"/>
<dbReference type="PROSITE" id="PS51683">
    <property type="entry name" value="SAM_OMT_II"/>
    <property type="match status" value="1"/>
</dbReference>
<evidence type="ECO:0000256" key="1">
    <source>
        <dbReference type="ARBA" id="ARBA00022603"/>
    </source>
</evidence>
<evidence type="ECO:0000259" key="4">
    <source>
        <dbReference type="Pfam" id="PF00891"/>
    </source>
</evidence>
<dbReference type="HOGENOM" id="CLU_005533_0_3_1"/>
<dbReference type="GO" id="GO:0008171">
    <property type="term" value="F:O-methyltransferase activity"/>
    <property type="evidence" value="ECO:0007669"/>
    <property type="project" value="InterPro"/>
</dbReference>
<dbReference type="Gene3D" id="3.40.50.150">
    <property type="entry name" value="Vaccinia Virus protein VP39"/>
    <property type="match status" value="1"/>
</dbReference>
<dbReference type="InterPro" id="IPR016461">
    <property type="entry name" value="COMT-like"/>
</dbReference>
<dbReference type="EMBL" id="KN832983">
    <property type="protein sequence ID" value="KIM86059.1"/>
    <property type="molecule type" value="Genomic_DNA"/>
</dbReference>
<keyword evidence="6" id="KW-1185">Reference proteome</keyword>
<proteinExistence type="predicted"/>
<dbReference type="OrthoDB" id="2410195at2759"/>
<dbReference type="InterPro" id="IPR029063">
    <property type="entry name" value="SAM-dependent_MTases_sf"/>
</dbReference>
<reference evidence="5 6" key="1">
    <citation type="submission" date="2014-04" db="EMBL/GenBank/DDBJ databases">
        <authorList>
            <consortium name="DOE Joint Genome Institute"/>
            <person name="Kuo A."/>
            <person name="Tarkka M."/>
            <person name="Buscot F."/>
            <person name="Kohler A."/>
            <person name="Nagy L.G."/>
            <person name="Floudas D."/>
            <person name="Copeland A."/>
            <person name="Barry K.W."/>
            <person name="Cichocki N."/>
            <person name="Veneault-Fourrey C."/>
            <person name="LaButti K."/>
            <person name="Lindquist E.A."/>
            <person name="Lipzen A."/>
            <person name="Lundell T."/>
            <person name="Morin E."/>
            <person name="Murat C."/>
            <person name="Sun H."/>
            <person name="Tunlid A."/>
            <person name="Henrissat B."/>
            <person name="Grigoriev I.V."/>
            <person name="Hibbett D.S."/>
            <person name="Martin F."/>
            <person name="Nordberg H.P."/>
            <person name="Cantor M.N."/>
            <person name="Hua S.X."/>
        </authorList>
    </citation>
    <scope>NUCLEOTIDE SEQUENCE [LARGE SCALE GENOMIC DNA]</scope>
    <source>
        <strain evidence="5 6">F 1598</strain>
    </source>
</reference>
<accession>A0A0C3G2H4</accession>
<sequence>MASPLGALSSILSSGLATIESTYAKHGATFPSLDEPSDSTAFEDDAKLMETIDHVIATASQVIALVKPARRTILEGAFSVFLPVSLGIVVEANIPEILREAGSQGLHVKDIGKTCGLDSHKMGRVLRYLATNHIFREVSPDVFVNNRISSALDTGKSVSTIKADPISKHDNTSGLPACIGFLTDDMLKAAAYLMDDLLDPCVAGSQDPLDCAFSRAFGRESAFDYLEKPENTYRLRRAVAAMHGTSMAYDINIVIKGFDWKSLPQDALVVDVGGGVGSLTLQLIRAYPYLRYVVQDRPKIIPASFWEHEDAEALKSGRVELKVHDFFEPQPIADASVFFLRFVIHDWPDSYAKRILKRLRAAAQPSTKLIICDVVVPYAASSNEDFADIPGSGVAPVPYPLLPNLGTVSNRAVMGDLQVSAAPKISHFAAAADIGLF</sequence>
<dbReference type="Gene3D" id="1.10.10.10">
    <property type="entry name" value="Winged helix-like DNA-binding domain superfamily/Winged helix DNA-binding domain"/>
    <property type="match status" value="1"/>
</dbReference>
<feature type="domain" description="O-methyltransferase C-terminal" evidence="4">
    <location>
        <begin position="199"/>
        <end position="382"/>
    </location>
</feature>
<dbReference type="PANTHER" id="PTHR43712:SF2">
    <property type="entry name" value="O-METHYLTRANSFERASE CICE"/>
    <property type="match status" value="1"/>
</dbReference>
<protein>
    <recommendedName>
        <fullName evidence="4">O-methyltransferase C-terminal domain-containing protein</fullName>
    </recommendedName>
</protein>
<dbReference type="Proteomes" id="UP000054166">
    <property type="component" value="Unassembled WGS sequence"/>
</dbReference>
<dbReference type="InterPro" id="IPR036390">
    <property type="entry name" value="WH_DNA-bd_sf"/>
</dbReference>
<evidence type="ECO:0000256" key="2">
    <source>
        <dbReference type="ARBA" id="ARBA00022679"/>
    </source>
</evidence>
<reference evidence="6" key="2">
    <citation type="submission" date="2015-01" db="EMBL/GenBank/DDBJ databases">
        <title>Evolutionary Origins and Diversification of the Mycorrhizal Mutualists.</title>
        <authorList>
            <consortium name="DOE Joint Genome Institute"/>
            <consortium name="Mycorrhizal Genomics Consortium"/>
            <person name="Kohler A."/>
            <person name="Kuo A."/>
            <person name="Nagy L.G."/>
            <person name="Floudas D."/>
            <person name="Copeland A."/>
            <person name="Barry K.W."/>
            <person name="Cichocki N."/>
            <person name="Veneault-Fourrey C."/>
            <person name="LaButti K."/>
            <person name="Lindquist E.A."/>
            <person name="Lipzen A."/>
            <person name="Lundell T."/>
            <person name="Morin E."/>
            <person name="Murat C."/>
            <person name="Riley R."/>
            <person name="Ohm R."/>
            <person name="Sun H."/>
            <person name="Tunlid A."/>
            <person name="Henrissat B."/>
            <person name="Grigoriev I.V."/>
            <person name="Hibbett D.S."/>
            <person name="Martin F."/>
        </authorList>
    </citation>
    <scope>NUCLEOTIDE SEQUENCE [LARGE SCALE GENOMIC DNA]</scope>
    <source>
        <strain evidence="6">F 1598</strain>
    </source>
</reference>
<evidence type="ECO:0000256" key="3">
    <source>
        <dbReference type="ARBA" id="ARBA00022691"/>
    </source>
</evidence>
<keyword evidence="3" id="KW-0949">S-adenosyl-L-methionine</keyword>
<dbReference type="InParanoid" id="A0A0C3G2H4"/>
<dbReference type="Pfam" id="PF00891">
    <property type="entry name" value="Methyltransf_2"/>
    <property type="match status" value="1"/>
</dbReference>
<dbReference type="SUPFAM" id="SSF46785">
    <property type="entry name" value="Winged helix' DNA-binding domain"/>
    <property type="match status" value="1"/>
</dbReference>